<keyword evidence="4" id="KW-1185">Reference proteome</keyword>
<dbReference type="Proteomes" id="UP001620514">
    <property type="component" value="Unassembled WGS sequence"/>
</dbReference>
<name>A0ABW8MVT5_9BURK</name>
<proteinExistence type="predicted"/>
<feature type="region of interest" description="Disordered" evidence="1">
    <location>
        <begin position="56"/>
        <end position="76"/>
    </location>
</feature>
<dbReference type="EMBL" id="JBIYDN010000035">
    <property type="protein sequence ID" value="MFK4447464.1"/>
    <property type="molecule type" value="Genomic_DNA"/>
</dbReference>
<evidence type="ECO:0000259" key="2">
    <source>
        <dbReference type="Pfam" id="PF13986"/>
    </source>
</evidence>
<evidence type="ECO:0000313" key="3">
    <source>
        <dbReference type="EMBL" id="MFK4447464.1"/>
    </source>
</evidence>
<dbReference type="InterPro" id="IPR025319">
    <property type="entry name" value="DUF4224"/>
</dbReference>
<gene>
    <name evidence="3" type="ORF">ABH943_007500</name>
</gene>
<sequence>MSDYLSAFELADLVGCKPNQRTMMAKWLEENQWPFVIDRNGVPKVARAYHDKKLGISEGDSSTKYDAGPNLDAFKA</sequence>
<reference evidence="3 4" key="1">
    <citation type="submission" date="2024-11" db="EMBL/GenBank/DDBJ databases">
        <title>Using genomics to understand microbial adaptation to soil warming.</title>
        <authorList>
            <person name="Deangelis K.M. PhD."/>
        </authorList>
    </citation>
    <scope>NUCLEOTIDE SEQUENCE [LARGE SCALE GENOMIC DNA]</scope>
    <source>
        <strain evidence="3 4">GAS97</strain>
    </source>
</reference>
<dbReference type="RefSeq" id="WP_404613107.1">
    <property type="nucleotide sequence ID" value="NZ_JBIYDN010000035.1"/>
</dbReference>
<feature type="domain" description="DUF4224" evidence="2">
    <location>
        <begin position="5"/>
        <end position="49"/>
    </location>
</feature>
<accession>A0ABW8MVT5</accession>
<evidence type="ECO:0000313" key="4">
    <source>
        <dbReference type="Proteomes" id="UP001620514"/>
    </source>
</evidence>
<dbReference type="Pfam" id="PF13986">
    <property type="entry name" value="DUF4224"/>
    <property type="match status" value="1"/>
</dbReference>
<comment type="caution">
    <text evidence="3">The sequence shown here is derived from an EMBL/GenBank/DDBJ whole genome shotgun (WGS) entry which is preliminary data.</text>
</comment>
<organism evidence="3 4">
    <name type="scientific">Caballeronia udeis</name>
    <dbReference type="NCBI Taxonomy" id="1232866"/>
    <lineage>
        <taxon>Bacteria</taxon>
        <taxon>Pseudomonadati</taxon>
        <taxon>Pseudomonadota</taxon>
        <taxon>Betaproteobacteria</taxon>
        <taxon>Burkholderiales</taxon>
        <taxon>Burkholderiaceae</taxon>
        <taxon>Caballeronia</taxon>
    </lineage>
</organism>
<protein>
    <recommendedName>
        <fullName evidence="2">DUF4224 domain-containing protein</fullName>
    </recommendedName>
</protein>
<evidence type="ECO:0000256" key="1">
    <source>
        <dbReference type="SAM" id="MobiDB-lite"/>
    </source>
</evidence>